<dbReference type="InterPro" id="IPR036890">
    <property type="entry name" value="HATPase_C_sf"/>
</dbReference>
<evidence type="ECO:0000256" key="5">
    <source>
        <dbReference type="ARBA" id="ARBA00022679"/>
    </source>
</evidence>
<dbReference type="Pfam" id="PF02518">
    <property type="entry name" value="HATPase_c"/>
    <property type="match status" value="1"/>
</dbReference>
<dbReference type="Gene3D" id="6.10.340.10">
    <property type="match status" value="1"/>
</dbReference>
<dbReference type="InterPro" id="IPR050351">
    <property type="entry name" value="BphY/WalK/GraS-like"/>
</dbReference>
<evidence type="ECO:0000256" key="6">
    <source>
        <dbReference type="ARBA" id="ARBA00022777"/>
    </source>
</evidence>
<keyword evidence="4" id="KW-0597">Phosphoprotein</keyword>
<keyword evidence="13" id="KW-1185">Reference proteome</keyword>
<dbReference type="Pfam" id="PF00512">
    <property type="entry name" value="HisKA"/>
    <property type="match status" value="1"/>
</dbReference>
<feature type="domain" description="HAMP" evidence="11">
    <location>
        <begin position="204"/>
        <end position="258"/>
    </location>
</feature>
<dbReference type="PANTHER" id="PTHR45453:SF3">
    <property type="entry name" value="HISTIDINE KINASE"/>
    <property type="match status" value="1"/>
</dbReference>
<dbReference type="InterPro" id="IPR004358">
    <property type="entry name" value="Sig_transdc_His_kin-like_C"/>
</dbReference>
<dbReference type="PROSITE" id="PS50885">
    <property type="entry name" value="HAMP"/>
    <property type="match status" value="1"/>
</dbReference>
<dbReference type="SUPFAM" id="SSF47384">
    <property type="entry name" value="Homodimeric domain of signal transducing histidine kinase"/>
    <property type="match status" value="1"/>
</dbReference>
<evidence type="ECO:0000256" key="3">
    <source>
        <dbReference type="ARBA" id="ARBA00012438"/>
    </source>
</evidence>
<keyword evidence="9" id="KW-0812">Transmembrane</keyword>
<evidence type="ECO:0000313" key="13">
    <source>
        <dbReference type="Proteomes" id="UP000182624"/>
    </source>
</evidence>
<keyword evidence="8" id="KW-0175">Coiled coil</keyword>
<dbReference type="InterPro" id="IPR036097">
    <property type="entry name" value="HisK_dim/P_sf"/>
</dbReference>
<gene>
    <name evidence="12" type="ORF">SAMN04487928_10253</name>
</gene>
<evidence type="ECO:0000256" key="4">
    <source>
        <dbReference type="ARBA" id="ARBA00022553"/>
    </source>
</evidence>
<dbReference type="InterPro" id="IPR003660">
    <property type="entry name" value="HAMP_dom"/>
</dbReference>
<dbReference type="PANTHER" id="PTHR45453">
    <property type="entry name" value="PHOSPHATE REGULON SENSOR PROTEIN PHOR"/>
    <property type="match status" value="1"/>
</dbReference>
<evidence type="ECO:0000256" key="8">
    <source>
        <dbReference type="SAM" id="Coils"/>
    </source>
</evidence>
<keyword evidence="6" id="KW-0418">Kinase</keyword>
<dbReference type="EC" id="2.7.13.3" evidence="3"/>
<dbReference type="InterPro" id="IPR003661">
    <property type="entry name" value="HisK_dim/P_dom"/>
</dbReference>
<organism evidence="12 13">
    <name type="scientific">Butyrivibrio proteoclasticus</name>
    <dbReference type="NCBI Taxonomy" id="43305"/>
    <lineage>
        <taxon>Bacteria</taxon>
        <taxon>Bacillati</taxon>
        <taxon>Bacillota</taxon>
        <taxon>Clostridia</taxon>
        <taxon>Lachnospirales</taxon>
        <taxon>Lachnospiraceae</taxon>
        <taxon>Butyrivibrio</taxon>
    </lineage>
</organism>
<evidence type="ECO:0000256" key="9">
    <source>
        <dbReference type="SAM" id="Phobius"/>
    </source>
</evidence>
<evidence type="ECO:0000313" key="12">
    <source>
        <dbReference type="EMBL" id="SFP43943.1"/>
    </source>
</evidence>
<dbReference type="PRINTS" id="PR00344">
    <property type="entry name" value="BCTRLSENSOR"/>
</dbReference>
<proteinExistence type="predicted"/>
<protein>
    <recommendedName>
        <fullName evidence="3">histidine kinase</fullName>
        <ecNumber evidence="3">2.7.13.3</ecNumber>
    </recommendedName>
</protein>
<accession>A0A1I5QCI5</accession>
<feature type="transmembrane region" description="Helical" evidence="9">
    <location>
        <begin position="20"/>
        <end position="42"/>
    </location>
</feature>
<dbReference type="Gene3D" id="3.30.565.10">
    <property type="entry name" value="Histidine kinase-like ATPase, C-terminal domain"/>
    <property type="match status" value="1"/>
</dbReference>
<dbReference type="RefSeq" id="WP_242949318.1">
    <property type="nucleotide sequence ID" value="NZ_FOXO01000002.1"/>
</dbReference>
<dbReference type="CDD" id="cd00082">
    <property type="entry name" value="HisKA"/>
    <property type="match status" value="1"/>
</dbReference>
<dbReference type="SMART" id="SM00387">
    <property type="entry name" value="HATPase_c"/>
    <property type="match status" value="1"/>
</dbReference>
<keyword evidence="9" id="KW-0472">Membrane</keyword>
<name>A0A1I5QCI5_9FIRM</name>
<dbReference type="GO" id="GO:0016036">
    <property type="term" value="P:cellular response to phosphate starvation"/>
    <property type="evidence" value="ECO:0007669"/>
    <property type="project" value="TreeGrafter"/>
</dbReference>
<dbReference type="Proteomes" id="UP000182624">
    <property type="component" value="Unassembled WGS sequence"/>
</dbReference>
<comment type="catalytic activity">
    <reaction evidence="1">
        <text>ATP + protein L-histidine = ADP + protein N-phospho-L-histidine.</text>
        <dbReference type="EC" id="2.7.13.3"/>
    </reaction>
</comment>
<dbReference type="SMART" id="SM00388">
    <property type="entry name" value="HisKA"/>
    <property type="match status" value="1"/>
</dbReference>
<dbReference type="SUPFAM" id="SSF55874">
    <property type="entry name" value="ATPase domain of HSP90 chaperone/DNA topoisomerase II/histidine kinase"/>
    <property type="match status" value="1"/>
</dbReference>
<comment type="subcellular location">
    <subcellularLocation>
        <location evidence="2">Membrane</location>
    </subcellularLocation>
</comment>
<feature type="domain" description="Histidine kinase" evidence="10">
    <location>
        <begin position="287"/>
        <end position="502"/>
    </location>
</feature>
<dbReference type="AlphaFoldDB" id="A0A1I5QCI5"/>
<evidence type="ECO:0000256" key="2">
    <source>
        <dbReference type="ARBA" id="ARBA00004370"/>
    </source>
</evidence>
<reference evidence="13" key="1">
    <citation type="submission" date="2016-10" db="EMBL/GenBank/DDBJ databases">
        <authorList>
            <person name="Varghese N."/>
            <person name="Submissions S."/>
        </authorList>
    </citation>
    <scope>NUCLEOTIDE SEQUENCE [LARGE SCALE GENOMIC DNA]</scope>
    <source>
        <strain evidence="13">P18</strain>
    </source>
</reference>
<sequence>MKKIEAPIDKTKTHSIRFEISSAFIFTLIMAFGFCLVINLFFMEQFYVQNKREAIIQAYRSIAQAISDGDITSEEFDVEITHICERYNIEMIVLDADSLTIKSSANNAEQLTKILWDNILNPENIDDKEIIDIGEGYTLQIEKDRATGRKYLEMWGVVGAGNLILVRSTMESIKDSVSISNTFMAYVGVIAIVVGSVVILYISKKITDPIKRLYLISDEMKNLNFEAKYENSENYNNEIDILGHNMNELSETLEQTIKELKNANIALKQDIAQKEEIDEMRKEFLSNVSHELKTPIALIQGYAEGLREGINDDPESRNFYCDVIMDEASKMNIMVKKLLTLNQLEFGNEKANMDRFDIVEMVRNYIKSAELLAKQKEVTIQFDAEEPIFVWGDEFKIEEVLQNYYSNALNHIDGERIIEIKVVKLDNHARVSVFNTGNPIPKESIGHIWEKFYKVDKARTREYGGSGVGLSIVKAIMESMNQAYGVINYDNGVEFYFELETE</sequence>
<feature type="coiled-coil region" evidence="8">
    <location>
        <begin position="232"/>
        <end position="277"/>
    </location>
</feature>
<evidence type="ECO:0000259" key="10">
    <source>
        <dbReference type="PROSITE" id="PS50109"/>
    </source>
</evidence>
<dbReference type="GO" id="GO:0004721">
    <property type="term" value="F:phosphoprotein phosphatase activity"/>
    <property type="evidence" value="ECO:0007669"/>
    <property type="project" value="TreeGrafter"/>
</dbReference>
<dbReference type="GO" id="GO:0000155">
    <property type="term" value="F:phosphorelay sensor kinase activity"/>
    <property type="evidence" value="ECO:0007669"/>
    <property type="project" value="InterPro"/>
</dbReference>
<dbReference type="PROSITE" id="PS50109">
    <property type="entry name" value="HIS_KIN"/>
    <property type="match status" value="1"/>
</dbReference>
<dbReference type="GO" id="GO:0005886">
    <property type="term" value="C:plasma membrane"/>
    <property type="evidence" value="ECO:0007669"/>
    <property type="project" value="TreeGrafter"/>
</dbReference>
<dbReference type="InterPro" id="IPR003594">
    <property type="entry name" value="HATPase_dom"/>
</dbReference>
<feature type="transmembrane region" description="Helical" evidence="9">
    <location>
        <begin position="151"/>
        <end position="170"/>
    </location>
</feature>
<evidence type="ECO:0000256" key="1">
    <source>
        <dbReference type="ARBA" id="ARBA00000085"/>
    </source>
</evidence>
<dbReference type="InterPro" id="IPR005467">
    <property type="entry name" value="His_kinase_dom"/>
</dbReference>
<evidence type="ECO:0000259" key="11">
    <source>
        <dbReference type="PROSITE" id="PS50885"/>
    </source>
</evidence>
<dbReference type="Gene3D" id="1.10.287.130">
    <property type="match status" value="1"/>
</dbReference>
<dbReference type="EMBL" id="FOXO01000002">
    <property type="protein sequence ID" value="SFP43943.1"/>
    <property type="molecule type" value="Genomic_DNA"/>
</dbReference>
<keyword evidence="9" id="KW-1133">Transmembrane helix</keyword>
<evidence type="ECO:0000256" key="7">
    <source>
        <dbReference type="ARBA" id="ARBA00023012"/>
    </source>
</evidence>
<feature type="transmembrane region" description="Helical" evidence="9">
    <location>
        <begin position="182"/>
        <end position="202"/>
    </location>
</feature>
<dbReference type="FunFam" id="1.10.287.130:FF:000001">
    <property type="entry name" value="Two-component sensor histidine kinase"/>
    <property type="match status" value="1"/>
</dbReference>
<keyword evidence="7" id="KW-0902">Two-component regulatory system</keyword>
<keyword evidence="5" id="KW-0808">Transferase</keyword>